<comment type="caution">
    <text evidence="1">The sequence shown here is derived from an EMBL/GenBank/DDBJ whole genome shotgun (WGS) entry which is preliminary data.</text>
</comment>
<accession>A0ABP7KX80</accession>
<proteinExistence type="predicted"/>
<evidence type="ECO:0000313" key="1">
    <source>
        <dbReference type="EMBL" id="GAA3890391.1"/>
    </source>
</evidence>
<name>A0ABP7KX80_9GAMM</name>
<dbReference type="EMBL" id="BAABDG010000002">
    <property type="protein sequence ID" value="GAA3890391.1"/>
    <property type="molecule type" value="Genomic_DNA"/>
</dbReference>
<keyword evidence="2" id="KW-1185">Reference proteome</keyword>
<protein>
    <submittedName>
        <fullName evidence="1">Uncharacterized protein</fullName>
    </submittedName>
</protein>
<dbReference type="Proteomes" id="UP001499994">
    <property type="component" value="Unassembled WGS sequence"/>
</dbReference>
<sequence>MSVYRRQTLIIGVYLWEFRRAGEYLHNLTIVSAGRQHSAKAPNNEGTSLDVPWRGKIVVSRAAAYTAGTDKSAAALKSDC</sequence>
<evidence type="ECO:0000313" key="2">
    <source>
        <dbReference type="Proteomes" id="UP001499994"/>
    </source>
</evidence>
<reference evidence="2" key="1">
    <citation type="journal article" date="2019" name="Int. J. Syst. Evol. Microbiol.">
        <title>The Global Catalogue of Microorganisms (GCM) 10K type strain sequencing project: providing services to taxonomists for standard genome sequencing and annotation.</title>
        <authorList>
            <consortium name="The Broad Institute Genomics Platform"/>
            <consortium name="The Broad Institute Genome Sequencing Center for Infectious Disease"/>
            <person name="Wu L."/>
            <person name="Ma J."/>
        </authorList>
    </citation>
    <scope>NUCLEOTIDE SEQUENCE [LARGE SCALE GENOMIC DNA]</scope>
    <source>
        <strain evidence="2">JCM 17201</strain>
    </source>
</reference>
<organism evidence="1 2">
    <name type="scientific">Gibbsiella dentisursi</name>
    <dbReference type="NCBI Taxonomy" id="796890"/>
    <lineage>
        <taxon>Bacteria</taxon>
        <taxon>Pseudomonadati</taxon>
        <taxon>Pseudomonadota</taxon>
        <taxon>Gammaproteobacteria</taxon>
        <taxon>Enterobacterales</taxon>
        <taxon>Yersiniaceae</taxon>
        <taxon>Gibbsiella</taxon>
    </lineage>
</organism>
<gene>
    <name evidence="1" type="ORF">GCM10022405_14770</name>
</gene>